<name>A0ABU4V7K5_9PSEU</name>
<sequence>MLERQLPLLGEDVVAMLERSLGQIQRELSEIAGVDHSDKAVADLPSPRMPPRVTALFTEAQSTLDQFDTTFRAAAEVGSRNAVDAQAAVRGRLSSPQVFSVVGVAAMLRTLLNTFQDGVNDWYWLYVLNSSGQPYQEDKDRLSALCRAYDAVFEYVPFFRLEQLAGLEPHLVDSDAPPTPQVGEAQEVISHLSAQVQAAVLESVAERL</sequence>
<dbReference type="Proteomes" id="UP001285352">
    <property type="component" value="Unassembled WGS sequence"/>
</dbReference>
<protein>
    <submittedName>
        <fullName evidence="1">Uncharacterized protein</fullName>
    </submittedName>
</protein>
<keyword evidence="2" id="KW-1185">Reference proteome</keyword>
<evidence type="ECO:0000313" key="1">
    <source>
        <dbReference type="EMBL" id="MDX8147347.1"/>
    </source>
</evidence>
<evidence type="ECO:0000313" key="2">
    <source>
        <dbReference type="Proteomes" id="UP001285352"/>
    </source>
</evidence>
<dbReference type="RefSeq" id="WP_319979403.1">
    <property type="nucleotide sequence ID" value="NZ_JAXAVU010000014.1"/>
</dbReference>
<gene>
    <name evidence="1" type="ORF">SK854_34920</name>
</gene>
<accession>A0ABU4V7K5</accession>
<comment type="caution">
    <text evidence="1">The sequence shown here is derived from an EMBL/GenBank/DDBJ whole genome shotgun (WGS) entry which is preliminary data.</text>
</comment>
<dbReference type="EMBL" id="JAXAVU010000014">
    <property type="protein sequence ID" value="MDX8147347.1"/>
    <property type="molecule type" value="Genomic_DNA"/>
</dbReference>
<organism evidence="1 2">
    <name type="scientific">Lentzea sokolovensis</name>
    <dbReference type="NCBI Taxonomy" id="3095429"/>
    <lineage>
        <taxon>Bacteria</taxon>
        <taxon>Bacillati</taxon>
        <taxon>Actinomycetota</taxon>
        <taxon>Actinomycetes</taxon>
        <taxon>Pseudonocardiales</taxon>
        <taxon>Pseudonocardiaceae</taxon>
        <taxon>Lentzea</taxon>
    </lineage>
</organism>
<proteinExistence type="predicted"/>
<reference evidence="1 2" key="1">
    <citation type="submission" date="2023-11" db="EMBL/GenBank/DDBJ databases">
        <title>Lentzea sokolovensis, sp. nov., Lentzea kristufkii, sp. nov., and Lentzea miocenensis, sp. nov., rare actinobacteria from Sokolov Coal Basin, Miocene lacustrine sediment, Czech Republic.</title>
        <authorList>
            <person name="Lara A."/>
            <person name="Kotroba L."/>
            <person name="Nouioui I."/>
            <person name="Neumann-Schaal M."/>
            <person name="Mast Y."/>
            <person name="Chronakova A."/>
        </authorList>
    </citation>
    <scope>NUCLEOTIDE SEQUENCE [LARGE SCALE GENOMIC DNA]</scope>
    <source>
        <strain evidence="1 2">BCCO 10_0061</strain>
    </source>
</reference>